<reference evidence="7" key="1">
    <citation type="submission" date="2022-11" db="UniProtKB">
        <authorList>
            <consortium name="WormBaseParasite"/>
        </authorList>
    </citation>
    <scope>IDENTIFICATION</scope>
</reference>
<proteinExistence type="predicted"/>
<dbReference type="GO" id="GO:0005634">
    <property type="term" value="C:nucleus"/>
    <property type="evidence" value="ECO:0007669"/>
    <property type="project" value="UniProtKB-SubCell"/>
</dbReference>
<evidence type="ECO:0000256" key="5">
    <source>
        <dbReference type="ARBA" id="ARBA00023242"/>
    </source>
</evidence>
<evidence type="ECO:0000313" key="6">
    <source>
        <dbReference type="Proteomes" id="UP000887566"/>
    </source>
</evidence>
<dbReference type="WBParaSite" id="PSAMB.scaffold10304size4177.g33193.t1">
    <property type="protein sequence ID" value="PSAMB.scaffold10304size4177.g33193.t1"/>
    <property type="gene ID" value="PSAMB.scaffold10304size4177.g33193"/>
</dbReference>
<dbReference type="PANTHER" id="PTHR46062">
    <property type="entry name" value="STEROL REGULATORY ELEMENT-BINDING PROTEIN"/>
    <property type="match status" value="1"/>
</dbReference>
<dbReference type="AlphaFoldDB" id="A0A914UJ89"/>
<evidence type="ECO:0000256" key="4">
    <source>
        <dbReference type="ARBA" id="ARBA00023163"/>
    </source>
</evidence>
<protein>
    <submittedName>
        <fullName evidence="7">Uncharacterized protein</fullName>
    </submittedName>
</protein>
<keyword evidence="3" id="KW-0238">DNA-binding</keyword>
<name>A0A914UJ89_9BILA</name>
<keyword evidence="5" id="KW-0539">Nucleus</keyword>
<keyword evidence="2" id="KW-0805">Transcription regulation</keyword>
<evidence type="ECO:0000313" key="7">
    <source>
        <dbReference type="WBParaSite" id="PSAMB.scaffold10304size4177.g33193.t1"/>
    </source>
</evidence>
<accession>A0A914UJ89</accession>
<evidence type="ECO:0000256" key="3">
    <source>
        <dbReference type="ARBA" id="ARBA00023125"/>
    </source>
</evidence>
<dbReference type="Proteomes" id="UP000887566">
    <property type="component" value="Unplaced"/>
</dbReference>
<keyword evidence="6" id="KW-1185">Reference proteome</keyword>
<sequence length="275" mass="30872">MLNTVLSRADDADESAQLNPVEFMDVSHLLLDMCRPVECSPDELIESDQAVGSLNQGDELCAWWTHLLTCAVHWAAGEKAKAKQRYTLVRTCPKALLADNLALALGNAFCCRKLCTDDQNNKKYQSFVWVHCTKAQRALRQLDSKSSGPRAALTESVKLLAYDWMLGSLSDVWQDQIVASRPYWTQPAAAPLAELYYQTLEDYRLMAQDRESTFCKLALFEAAGRMLTGANPIPTWQSLLRCSRMCRDGSGRVVVTSDRRRIDALLQLHDSIARP</sequence>
<dbReference type="GO" id="GO:0000981">
    <property type="term" value="F:DNA-binding transcription factor activity, RNA polymerase II-specific"/>
    <property type="evidence" value="ECO:0007669"/>
    <property type="project" value="TreeGrafter"/>
</dbReference>
<keyword evidence="4" id="KW-0804">Transcription</keyword>
<evidence type="ECO:0000256" key="2">
    <source>
        <dbReference type="ARBA" id="ARBA00023015"/>
    </source>
</evidence>
<dbReference type="GO" id="GO:0000978">
    <property type="term" value="F:RNA polymerase II cis-regulatory region sequence-specific DNA binding"/>
    <property type="evidence" value="ECO:0007669"/>
    <property type="project" value="TreeGrafter"/>
</dbReference>
<organism evidence="6 7">
    <name type="scientific">Plectus sambesii</name>
    <dbReference type="NCBI Taxonomy" id="2011161"/>
    <lineage>
        <taxon>Eukaryota</taxon>
        <taxon>Metazoa</taxon>
        <taxon>Ecdysozoa</taxon>
        <taxon>Nematoda</taxon>
        <taxon>Chromadorea</taxon>
        <taxon>Plectida</taxon>
        <taxon>Plectina</taxon>
        <taxon>Plectoidea</taxon>
        <taxon>Plectidae</taxon>
        <taxon>Plectus</taxon>
    </lineage>
</organism>
<evidence type="ECO:0000256" key="1">
    <source>
        <dbReference type="ARBA" id="ARBA00004123"/>
    </source>
</evidence>
<comment type="subcellular location">
    <subcellularLocation>
        <location evidence="1">Nucleus</location>
    </subcellularLocation>
</comment>
<dbReference type="PANTHER" id="PTHR46062:SF1">
    <property type="entry name" value="LP12374P"/>
    <property type="match status" value="1"/>
</dbReference>